<dbReference type="GO" id="GO:0006913">
    <property type="term" value="P:nucleocytoplasmic transport"/>
    <property type="evidence" value="ECO:0007669"/>
    <property type="project" value="UniProtKB-UniRule"/>
</dbReference>
<dbReference type="InterPro" id="IPR002075">
    <property type="entry name" value="NTF2_dom"/>
</dbReference>
<dbReference type="InParanoid" id="A0A7M7KRE7"/>
<accession>A0A7M7KRE7</accession>
<evidence type="ECO:0000259" key="6">
    <source>
        <dbReference type="PROSITE" id="PS50177"/>
    </source>
</evidence>
<comment type="function">
    <text evidence="5">Has a role in nuclear-cytoplasmic transport of proteins and mRNAs.</text>
</comment>
<comment type="subcellular location">
    <subcellularLocation>
        <location evidence="5">Cytoplasm</location>
    </subcellularLocation>
    <subcellularLocation>
        <location evidence="5">Nucleus</location>
    </subcellularLocation>
</comment>
<keyword evidence="5" id="KW-0963">Cytoplasm</keyword>
<dbReference type="GO" id="GO:0051028">
    <property type="term" value="P:mRNA transport"/>
    <property type="evidence" value="ECO:0007669"/>
    <property type="project" value="UniProtKB-UniRule"/>
</dbReference>
<dbReference type="PROSITE" id="PS50177">
    <property type="entry name" value="NTF2_DOMAIN"/>
    <property type="match status" value="1"/>
</dbReference>
<dbReference type="FunFam" id="3.10.450.50:FF:000006">
    <property type="entry name" value="NTF2-related export protein 2 isoform 1"/>
    <property type="match status" value="1"/>
</dbReference>
<dbReference type="FunCoup" id="A0A7M7KRE7">
    <property type="interactions" value="1220"/>
</dbReference>
<dbReference type="InterPro" id="IPR045875">
    <property type="entry name" value="NTF2"/>
</dbReference>
<evidence type="ECO:0000313" key="8">
    <source>
        <dbReference type="Proteomes" id="UP000594260"/>
    </source>
</evidence>
<keyword evidence="1 5" id="KW-0813">Transport</keyword>
<dbReference type="GO" id="GO:0005634">
    <property type="term" value="C:nucleus"/>
    <property type="evidence" value="ECO:0007669"/>
    <property type="project" value="UniProtKB-SubCell"/>
</dbReference>
<evidence type="ECO:0000256" key="2">
    <source>
        <dbReference type="ARBA" id="ARBA00022927"/>
    </source>
</evidence>
<keyword evidence="8" id="KW-1185">Reference proteome</keyword>
<dbReference type="KEGG" id="vde:111254370"/>
<dbReference type="InterPro" id="IPR018222">
    <property type="entry name" value="Nuclear_transport_factor_2_euk"/>
</dbReference>
<feature type="domain" description="NTF2" evidence="6">
    <location>
        <begin position="13"/>
        <end position="128"/>
    </location>
</feature>
<dbReference type="InterPro" id="IPR032710">
    <property type="entry name" value="NTF2-like_dom_sf"/>
</dbReference>
<evidence type="ECO:0000256" key="1">
    <source>
        <dbReference type="ARBA" id="ARBA00022448"/>
    </source>
</evidence>
<dbReference type="PANTHER" id="PTHR12612">
    <property type="entry name" value="NUCLEAR TRANSPORT FACTOR 2"/>
    <property type="match status" value="1"/>
</dbReference>
<name>A0A7M7KRE7_VARDE</name>
<organism evidence="7 8">
    <name type="scientific">Varroa destructor</name>
    <name type="common">Honeybee mite</name>
    <dbReference type="NCBI Taxonomy" id="109461"/>
    <lineage>
        <taxon>Eukaryota</taxon>
        <taxon>Metazoa</taxon>
        <taxon>Ecdysozoa</taxon>
        <taxon>Arthropoda</taxon>
        <taxon>Chelicerata</taxon>
        <taxon>Arachnida</taxon>
        <taxon>Acari</taxon>
        <taxon>Parasitiformes</taxon>
        <taxon>Mesostigmata</taxon>
        <taxon>Gamasina</taxon>
        <taxon>Dermanyssoidea</taxon>
        <taxon>Varroidae</taxon>
        <taxon>Varroa</taxon>
    </lineage>
</organism>
<keyword evidence="3 5" id="KW-0539">Nucleus</keyword>
<evidence type="ECO:0000256" key="5">
    <source>
        <dbReference type="RuleBase" id="RU369002"/>
    </source>
</evidence>
<dbReference type="OMA" id="HFTRLYY"/>
<dbReference type="Gene3D" id="3.10.450.50">
    <property type="match status" value="1"/>
</dbReference>
<dbReference type="GO" id="GO:0015031">
    <property type="term" value="P:protein transport"/>
    <property type="evidence" value="ECO:0007669"/>
    <property type="project" value="UniProtKB-KW"/>
</dbReference>
<protein>
    <recommendedName>
        <fullName evidence="4 5">NTF2-related export protein</fullName>
    </recommendedName>
</protein>
<dbReference type="Pfam" id="PF02136">
    <property type="entry name" value="NTF2"/>
    <property type="match status" value="1"/>
</dbReference>
<evidence type="ECO:0000256" key="3">
    <source>
        <dbReference type="ARBA" id="ARBA00023242"/>
    </source>
</evidence>
<dbReference type="OrthoDB" id="25408at2759"/>
<sequence length="133" mass="14895">MSQKDPISTASKAGLDFAKVFYKTLDEKRHLLGNIYQEDSQVIWNGNPYVGKEAITKFYTSLPHSETNLLSVDAQPILSKFQEGRLTVLVICAGDVRLKGLQNAGFTENFVVTSEGSSWKVLRDTFRFHEPAP</sequence>
<dbReference type="AlphaFoldDB" id="A0A7M7KRE7"/>
<dbReference type="GeneID" id="111254370"/>
<dbReference type="CTD" id="29107"/>
<evidence type="ECO:0000313" key="7">
    <source>
        <dbReference type="EnsemblMetazoa" id="XP_022670854"/>
    </source>
</evidence>
<evidence type="ECO:0000256" key="4">
    <source>
        <dbReference type="ARBA" id="ARBA00070836"/>
    </source>
</evidence>
<dbReference type="RefSeq" id="XP_022670854.1">
    <property type="nucleotide sequence ID" value="XM_022815119.1"/>
</dbReference>
<dbReference type="CDD" id="cd00780">
    <property type="entry name" value="NTF2"/>
    <property type="match status" value="1"/>
</dbReference>
<dbReference type="Proteomes" id="UP000594260">
    <property type="component" value="Unplaced"/>
</dbReference>
<reference evidence="7" key="1">
    <citation type="submission" date="2021-01" db="UniProtKB">
        <authorList>
            <consortium name="EnsemblMetazoa"/>
        </authorList>
    </citation>
    <scope>IDENTIFICATION</scope>
</reference>
<dbReference type="EnsemblMetazoa" id="XM_022815119">
    <property type="protein sequence ID" value="XP_022670854"/>
    <property type="gene ID" value="LOC111254370"/>
</dbReference>
<dbReference type="SUPFAM" id="SSF54427">
    <property type="entry name" value="NTF2-like"/>
    <property type="match status" value="1"/>
</dbReference>
<keyword evidence="2 5" id="KW-0653">Protein transport</keyword>
<dbReference type="GO" id="GO:0005737">
    <property type="term" value="C:cytoplasm"/>
    <property type="evidence" value="ECO:0007669"/>
    <property type="project" value="UniProtKB-SubCell"/>
</dbReference>
<proteinExistence type="predicted"/>